<sequence>RILLLGCLAAVLLGLVKSGSKTNFVVGVVGLGIFFGLYSIYLVMRKQRPLSVILGVVAAPVLIQVCLVTLQSLNPRAYKLLSVQLSGGEAHSIVSRQRLWSMSIDLGLTHPFIGVGAGQPVGDIAPHSHNLFIDYFRTLGVPGVALVAVIVLLVAGYLVTAVLSTLFGNDRSEDATEANVMVLGSSVSVWNYLAANQMSDSFGPSTAPFFWLPLALLMAYRGMQRSLQAGSDGHAKLYATTAPQLFER</sequence>
<feature type="transmembrane region" description="Helical" evidence="5">
    <location>
        <begin position="144"/>
        <end position="166"/>
    </location>
</feature>
<accession>G6Y4R1</accession>
<dbReference type="Pfam" id="PF04932">
    <property type="entry name" value="Wzy_C"/>
    <property type="match status" value="1"/>
</dbReference>
<evidence type="ECO:0000313" key="8">
    <source>
        <dbReference type="Proteomes" id="UP000002949"/>
    </source>
</evidence>
<dbReference type="STRING" id="1082933.A6B35_00140"/>
<dbReference type="RefSeq" id="WP_006200357.1">
    <property type="nucleotide sequence ID" value="NZ_AGSN01000053.1"/>
</dbReference>
<dbReference type="PATRIC" id="fig|1082933.3.peg.852"/>
<dbReference type="InterPro" id="IPR007016">
    <property type="entry name" value="O-antigen_ligase-rel_domated"/>
</dbReference>
<dbReference type="EMBL" id="AGSN01000053">
    <property type="protein sequence ID" value="EHH13333.1"/>
    <property type="molecule type" value="Genomic_DNA"/>
</dbReference>
<keyword evidence="3 5" id="KW-1133">Transmembrane helix</keyword>
<dbReference type="InterPro" id="IPR051533">
    <property type="entry name" value="WaaL-like"/>
</dbReference>
<name>G6Y4R1_9HYPH</name>
<evidence type="ECO:0000259" key="6">
    <source>
        <dbReference type="Pfam" id="PF04932"/>
    </source>
</evidence>
<feature type="transmembrane region" description="Helical" evidence="5">
    <location>
        <begin position="28"/>
        <end position="44"/>
    </location>
</feature>
<evidence type="ECO:0000313" key="7">
    <source>
        <dbReference type="EMBL" id="EHH13333.1"/>
    </source>
</evidence>
<evidence type="ECO:0000256" key="3">
    <source>
        <dbReference type="ARBA" id="ARBA00022989"/>
    </source>
</evidence>
<dbReference type="PANTHER" id="PTHR37422">
    <property type="entry name" value="TEICHURONIC ACID BIOSYNTHESIS PROTEIN TUAE"/>
    <property type="match status" value="1"/>
</dbReference>
<keyword evidence="8" id="KW-1185">Reference proteome</keyword>
<evidence type="ECO:0000256" key="2">
    <source>
        <dbReference type="ARBA" id="ARBA00022692"/>
    </source>
</evidence>
<organism evidence="7 8">
    <name type="scientific">Mesorhizobium amorphae CCNWGS0123</name>
    <dbReference type="NCBI Taxonomy" id="1082933"/>
    <lineage>
        <taxon>Bacteria</taxon>
        <taxon>Pseudomonadati</taxon>
        <taxon>Pseudomonadota</taxon>
        <taxon>Alphaproteobacteria</taxon>
        <taxon>Hyphomicrobiales</taxon>
        <taxon>Phyllobacteriaceae</taxon>
        <taxon>Mesorhizobium</taxon>
    </lineage>
</organism>
<evidence type="ECO:0000256" key="1">
    <source>
        <dbReference type="ARBA" id="ARBA00004141"/>
    </source>
</evidence>
<keyword evidence="4 5" id="KW-0472">Membrane</keyword>
<feature type="non-terminal residue" evidence="7">
    <location>
        <position position="1"/>
    </location>
</feature>
<dbReference type="AlphaFoldDB" id="G6Y4R1"/>
<dbReference type="GO" id="GO:0016020">
    <property type="term" value="C:membrane"/>
    <property type="evidence" value="ECO:0007669"/>
    <property type="project" value="UniProtKB-SubCell"/>
</dbReference>
<proteinExistence type="predicted"/>
<keyword evidence="2 5" id="KW-0812">Transmembrane</keyword>
<feature type="domain" description="O-antigen ligase-related" evidence="6">
    <location>
        <begin position="8"/>
        <end position="147"/>
    </location>
</feature>
<feature type="transmembrane region" description="Helical" evidence="5">
    <location>
        <begin position="51"/>
        <end position="73"/>
    </location>
</feature>
<gene>
    <name evidence="7" type="ORF">MEA186_04601</name>
</gene>
<protein>
    <recommendedName>
        <fullName evidence="6">O-antigen ligase-related domain-containing protein</fullName>
    </recommendedName>
</protein>
<dbReference type="PANTHER" id="PTHR37422:SF13">
    <property type="entry name" value="LIPOPOLYSACCHARIDE BIOSYNTHESIS PROTEIN PA4999-RELATED"/>
    <property type="match status" value="1"/>
</dbReference>
<dbReference type="Proteomes" id="UP000002949">
    <property type="component" value="Unassembled WGS sequence"/>
</dbReference>
<reference evidence="7 8" key="1">
    <citation type="journal article" date="2012" name="J. Bacteriol.">
        <title>Draft Genome Sequence of Plant Growth-Promoting Rhizobium Mesorhizobium amorphae, Isolated from Zinc-Lead Mine Tailings.</title>
        <authorList>
            <person name="Hao X."/>
            <person name="Lin Y."/>
            <person name="Johnstone L."/>
            <person name="Baltrus D.A."/>
            <person name="Miller S.J."/>
            <person name="Wei G."/>
            <person name="Rensing C."/>
        </authorList>
    </citation>
    <scope>NUCLEOTIDE SEQUENCE [LARGE SCALE GENOMIC DNA]</scope>
    <source>
        <strain evidence="7 8">CCNWGS0123</strain>
    </source>
</reference>
<evidence type="ECO:0000256" key="4">
    <source>
        <dbReference type="ARBA" id="ARBA00023136"/>
    </source>
</evidence>
<evidence type="ECO:0000256" key="5">
    <source>
        <dbReference type="SAM" id="Phobius"/>
    </source>
</evidence>
<comment type="subcellular location">
    <subcellularLocation>
        <location evidence="1">Membrane</location>
        <topology evidence="1">Multi-pass membrane protein</topology>
    </subcellularLocation>
</comment>